<dbReference type="Proteomes" id="UP000298061">
    <property type="component" value="Unassembled WGS sequence"/>
</dbReference>
<dbReference type="STRING" id="135208.A0A4Y9ZED5"/>
<name>A0A4Y9ZED5_9AGAM</name>
<protein>
    <recommendedName>
        <fullName evidence="3">F-box domain-containing protein</fullName>
    </recommendedName>
</protein>
<keyword evidence="2" id="KW-1185">Reference proteome</keyword>
<dbReference type="EMBL" id="SFCI01003259">
    <property type="protein sequence ID" value="TFY73135.1"/>
    <property type="molecule type" value="Genomic_DNA"/>
</dbReference>
<evidence type="ECO:0000313" key="2">
    <source>
        <dbReference type="Proteomes" id="UP000298061"/>
    </source>
</evidence>
<organism evidence="1 2">
    <name type="scientific">Hericium alpestre</name>
    <dbReference type="NCBI Taxonomy" id="135208"/>
    <lineage>
        <taxon>Eukaryota</taxon>
        <taxon>Fungi</taxon>
        <taxon>Dikarya</taxon>
        <taxon>Basidiomycota</taxon>
        <taxon>Agaricomycotina</taxon>
        <taxon>Agaricomycetes</taxon>
        <taxon>Russulales</taxon>
        <taxon>Hericiaceae</taxon>
        <taxon>Hericium</taxon>
    </lineage>
</organism>
<comment type="caution">
    <text evidence="1">The sequence shown here is derived from an EMBL/GenBank/DDBJ whole genome shotgun (WGS) entry which is preliminary data.</text>
</comment>
<evidence type="ECO:0000313" key="1">
    <source>
        <dbReference type="EMBL" id="TFY73135.1"/>
    </source>
</evidence>
<proteinExistence type="predicted"/>
<dbReference type="OrthoDB" id="3037258at2759"/>
<gene>
    <name evidence="1" type="ORF">EWM64_g10877</name>
</gene>
<accession>A0A4Y9ZED5</accession>
<sequence length="114" mass="12310">MAMSITLPDLPTELLLAIFEEACTNPLDTETAHALSLTSHRIRETSAPFRYRILSVAGADSLSAALDHLTSLPAAERHVHHLFLADTPASAVEDVTLADPYDIVSVERAENAFA</sequence>
<reference evidence="1 2" key="1">
    <citation type="submission" date="2019-02" db="EMBL/GenBank/DDBJ databases">
        <title>Genome sequencing of the rare red list fungi Hericium alpestre (H. flagellum).</title>
        <authorList>
            <person name="Buettner E."/>
            <person name="Kellner H."/>
        </authorList>
    </citation>
    <scope>NUCLEOTIDE SEQUENCE [LARGE SCALE GENOMIC DNA]</scope>
    <source>
        <strain evidence="1 2">DSM 108284</strain>
    </source>
</reference>
<dbReference type="AlphaFoldDB" id="A0A4Y9ZED5"/>
<evidence type="ECO:0008006" key="3">
    <source>
        <dbReference type="Google" id="ProtNLM"/>
    </source>
</evidence>
<feature type="non-terminal residue" evidence="1">
    <location>
        <position position="114"/>
    </location>
</feature>